<dbReference type="Proteomes" id="UP000828390">
    <property type="component" value="Unassembled WGS sequence"/>
</dbReference>
<comment type="similarity">
    <text evidence="2 9">Belongs to the G-protein coupled receptor 1 family.</text>
</comment>
<name>A0A9D4LNR7_DREPO</name>
<keyword evidence="7 9" id="KW-0675">Receptor</keyword>
<dbReference type="EMBL" id="JAIWYP010000002">
    <property type="protein sequence ID" value="KAH3861199.1"/>
    <property type="molecule type" value="Genomic_DNA"/>
</dbReference>
<keyword evidence="5 9" id="KW-0297">G-protein coupled receptor</keyword>
<accession>A0A9D4LNR7</accession>
<keyword evidence="3 9" id="KW-0812">Transmembrane</keyword>
<dbReference type="PROSITE" id="PS00237">
    <property type="entry name" value="G_PROTEIN_RECEP_F1_1"/>
    <property type="match status" value="1"/>
</dbReference>
<dbReference type="InterPro" id="IPR000276">
    <property type="entry name" value="GPCR_Rhodpsn"/>
</dbReference>
<evidence type="ECO:0000256" key="8">
    <source>
        <dbReference type="ARBA" id="ARBA00023224"/>
    </source>
</evidence>
<dbReference type="PROSITE" id="PS50262">
    <property type="entry name" value="G_PROTEIN_RECEP_F1_2"/>
    <property type="match status" value="1"/>
</dbReference>
<keyword evidence="14" id="KW-1185">Reference proteome</keyword>
<feature type="region of interest" description="Disordered" evidence="10">
    <location>
        <begin position="358"/>
        <end position="386"/>
    </location>
</feature>
<dbReference type="Pfam" id="PF00001">
    <property type="entry name" value="7tm_1"/>
    <property type="match status" value="1"/>
</dbReference>
<keyword evidence="8 9" id="KW-0807">Transducer</keyword>
<gene>
    <name evidence="13" type="ORF">DPMN_024126</name>
</gene>
<keyword evidence="6 11" id="KW-0472">Membrane</keyword>
<dbReference type="SUPFAM" id="SSF81321">
    <property type="entry name" value="Family A G protein-coupled receptor-like"/>
    <property type="match status" value="1"/>
</dbReference>
<dbReference type="GO" id="GO:0005886">
    <property type="term" value="C:plasma membrane"/>
    <property type="evidence" value="ECO:0007669"/>
    <property type="project" value="TreeGrafter"/>
</dbReference>
<feature type="transmembrane region" description="Helical" evidence="11">
    <location>
        <begin position="307"/>
        <end position="329"/>
    </location>
</feature>
<evidence type="ECO:0000256" key="11">
    <source>
        <dbReference type="SAM" id="Phobius"/>
    </source>
</evidence>
<evidence type="ECO:0000256" key="1">
    <source>
        <dbReference type="ARBA" id="ARBA00004141"/>
    </source>
</evidence>
<evidence type="ECO:0000256" key="5">
    <source>
        <dbReference type="ARBA" id="ARBA00023040"/>
    </source>
</evidence>
<dbReference type="AlphaFoldDB" id="A0A9D4LNR7"/>
<dbReference type="GO" id="GO:0004983">
    <property type="term" value="F:neuropeptide Y receptor activity"/>
    <property type="evidence" value="ECO:0007669"/>
    <property type="project" value="InterPro"/>
</dbReference>
<evidence type="ECO:0000256" key="2">
    <source>
        <dbReference type="ARBA" id="ARBA00010663"/>
    </source>
</evidence>
<comment type="caution">
    <text evidence="13">The sequence shown here is derived from an EMBL/GenBank/DDBJ whole genome shotgun (WGS) entry which is preliminary data.</text>
</comment>
<evidence type="ECO:0000313" key="14">
    <source>
        <dbReference type="Proteomes" id="UP000828390"/>
    </source>
</evidence>
<dbReference type="InterPro" id="IPR017452">
    <property type="entry name" value="GPCR_Rhodpsn_7TM"/>
</dbReference>
<reference evidence="13" key="1">
    <citation type="journal article" date="2019" name="bioRxiv">
        <title>The Genome of the Zebra Mussel, Dreissena polymorpha: A Resource for Invasive Species Research.</title>
        <authorList>
            <person name="McCartney M.A."/>
            <person name="Auch B."/>
            <person name="Kono T."/>
            <person name="Mallez S."/>
            <person name="Zhang Y."/>
            <person name="Obille A."/>
            <person name="Becker A."/>
            <person name="Abrahante J.E."/>
            <person name="Garbe J."/>
            <person name="Badalamenti J.P."/>
            <person name="Herman A."/>
            <person name="Mangelson H."/>
            <person name="Liachko I."/>
            <person name="Sullivan S."/>
            <person name="Sone E.D."/>
            <person name="Koren S."/>
            <person name="Silverstein K.A.T."/>
            <person name="Beckman K.B."/>
            <person name="Gohl D.M."/>
        </authorList>
    </citation>
    <scope>NUCLEOTIDE SEQUENCE</scope>
    <source>
        <strain evidence="13">Duluth1</strain>
        <tissue evidence="13">Whole animal</tissue>
    </source>
</reference>
<dbReference type="Gene3D" id="1.20.1070.10">
    <property type="entry name" value="Rhodopsin 7-helix transmembrane proteins"/>
    <property type="match status" value="1"/>
</dbReference>
<evidence type="ECO:0000313" key="13">
    <source>
        <dbReference type="EMBL" id="KAH3861199.1"/>
    </source>
</evidence>
<dbReference type="PANTHER" id="PTHR45695">
    <property type="entry name" value="LEUCOKININ RECEPTOR-RELATED"/>
    <property type="match status" value="1"/>
</dbReference>
<feature type="domain" description="G-protein coupled receptors family 1 profile" evidence="12">
    <location>
        <begin position="54"/>
        <end position="326"/>
    </location>
</feature>
<feature type="transmembrane region" description="Helical" evidence="11">
    <location>
        <begin position="115"/>
        <end position="138"/>
    </location>
</feature>
<evidence type="ECO:0000256" key="6">
    <source>
        <dbReference type="ARBA" id="ARBA00023136"/>
    </source>
</evidence>
<evidence type="ECO:0000256" key="9">
    <source>
        <dbReference type="RuleBase" id="RU000688"/>
    </source>
</evidence>
<feature type="compositionally biased region" description="Polar residues" evidence="10">
    <location>
        <begin position="365"/>
        <end position="386"/>
    </location>
</feature>
<evidence type="ECO:0000256" key="10">
    <source>
        <dbReference type="SAM" id="MobiDB-lite"/>
    </source>
</evidence>
<organism evidence="13 14">
    <name type="scientific">Dreissena polymorpha</name>
    <name type="common">Zebra mussel</name>
    <name type="synonym">Mytilus polymorpha</name>
    <dbReference type="NCBI Taxonomy" id="45954"/>
    <lineage>
        <taxon>Eukaryota</taxon>
        <taxon>Metazoa</taxon>
        <taxon>Spiralia</taxon>
        <taxon>Lophotrochozoa</taxon>
        <taxon>Mollusca</taxon>
        <taxon>Bivalvia</taxon>
        <taxon>Autobranchia</taxon>
        <taxon>Heteroconchia</taxon>
        <taxon>Euheterodonta</taxon>
        <taxon>Imparidentia</taxon>
        <taxon>Neoheterodontei</taxon>
        <taxon>Myida</taxon>
        <taxon>Dreissenoidea</taxon>
        <taxon>Dreissenidae</taxon>
        <taxon>Dreissena</taxon>
    </lineage>
</organism>
<evidence type="ECO:0000256" key="4">
    <source>
        <dbReference type="ARBA" id="ARBA00022989"/>
    </source>
</evidence>
<dbReference type="InterPro" id="IPR000611">
    <property type="entry name" value="NPY_rcpt"/>
</dbReference>
<dbReference type="OrthoDB" id="5975505at2759"/>
<comment type="subcellular location">
    <subcellularLocation>
        <location evidence="1">Membrane</location>
        <topology evidence="1">Multi-pass membrane protein</topology>
    </subcellularLocation>
</comment>
<evidence type="ECO:0000259" key="12">
    <source>
        <dbReference type="PROSITE" id="PS50262"/>
    </source>
</evidence>
<dbReference type="PRINTS" id="PR00237">
    <property type="entry name" value="GPCRRHODOPSN"/>
</dbReference>
<reference evidence="13" key="2">
    <citation type="submission" date="2020-11" db="EMBL/GenBank/DDBJ databases">
        <authorList>
            <person name="McCartney M.A."/>
            <person name="Auch B."/>
            <person name="Kono T."/>
            <person name="Mallez S."/>
            <person name="Becker A."/>
            <person name="Gohl D.M."/>
            <person name="Silverstein K.A.T."/>
            <person name="Koren S."/>
            <person name="Bechman K.B."/>
            <person name="Herman A."/>
            <person name="Abrahante J.E."/>
            <person name="Garbe J."/>
        </authorList>
    </citation>
    <scope>NUCLEOTIDE SEQUENCE</scope>
    <source>
        <strain evidence="13">Duluth1</strain>
        <tissue evidence="13">Whole animal</tissue>
    </source>
</reference>
<feature type="transmembrane region" description="Helical" evidence="11">
    <location>
        <begin position="75"/>
        <end position="95"/>
    </location>
</feature>
<protein>
    <recommendedName>
        <fullName evidence="12">G-protein coupled receptors family 1 profile domain-containing protein</fullName>
    </recommendedName>
</protein>
<feature type="transmembrane region" description="Helical" evidence="11">
    <location>
        <begin position="150"/>
        <end position="172"/>
    </location>
</feature>
<feature type="transmembrane region" description="Helical" evidence="11">
    <location>
        <begin position="41"/>
        <end position="63"/>
    </location>
</feature>
<dbReference type="PRINTS" id="PR01012">
    <property type="entry name" value="NRPEPTIDEYR"/>
</dbReference>
<evidence type="ECO:0000256" key="7">
    <source>
        <dbReference type="ARBA" id="ARBA00023170"/>
    </source>
</evidence>
<dbReference type="PANTHER" id="PTHR45695:SF28">
    <property type="entry name" value="G-PROTEIN COUPLED RECEPTORS FAMILY 1 PROFILE DOMAIN-CONTAINING PROTEIN"/>
    <property type="match status" value="1"/>
</dbReference>
<feature type="transmembrane region" description="Helical" evidence="11">
    <location>
        <begin position="219"/>
        <end position="241"/>
    </location>
</feature>
<evidence type="ECO:0000256" key="3">
    <source>
        <dbReference type="ARBA" id="ARBA00022692"/>
    </source>
</evidence>
<sequence>MDCVPGEPVPENVDYDPHMFQNISALSLPAPIPIWEITLKAIFYVAAFLCDVIGNSIFILVIVLNKRMRSTTNVFLLNLAVSDVMVGCFCMWVHLGNNITNDWPFDEFVCKGNTFMQVVAVTSSVLTLTAIAVERFFAIVFPLRKRKSPCITVVVLVTNWLVAVGIAMPHLIVRRRYEYYWKDRHQIWCEENWPKVYVNRNCSIVMPGRRIYYTLVTSVLYFIPIFVMLCAYTIIVIKMLLRKRPGTQVNSSRQLQEKSRKKVIKMLVAVLTAFIVCWTPQQAFILWDMYRPTAELGEEIPGYVMKIKYAAMYIAYLNSALNPILYGGFNENFRNGFNDAFHCLLLRRRNTVVPFLVEPKPGQSRRPQGSANTTPVHTTPVCTSTI</sequence>
<proteinExistence type="inferred from homology"/>
<keyword evidence="4 11" id="KW-1133">Transmembrane helix</keyword>
<feature type="transmembrane region" description="Helical" evidence="11">
    <location>
        <begin position="262"/>
        <end position="287"/>
    </location>
</feature>